<organism evidence="1 2">
    <name type="scientific">Deferribacter desulfuricans (strain DSM 14783 / JCM 11476 / NBRC 101012 / SSM1)</name>
    <dbReference type="NCBI Taxonomy" id="639282"/>
    <lineage>
        <taxon>Bacteria</taxon>
        <taxon>Pseudomonadati</taxon>
        <taxon>Deferribacterota</taxon>
        <taxon>Deferribacteres</taxon>
        <taxon>Deferribacterales</taxon>
        <taxon>Deferribacteraceae</taxon>
        <taxon>Deferribacter</taxon>
    </lineage>
</organism>
<sequence>MKDKLNLLVNFISQKIEHVLLLNKNIKKYNIIIKRYKLTDNYKFKRNENLLFYYNYWEQFNELNRLVPMQLIGDQYNLTRSGVQALIAKTNAKLVDSIVSSEEFNNLRDEYKTLYNYITFDHKFITLSVFDIYNILTQSTHKYQFNKYRLAYYIFKDILPLILIKLFQINIFINYIPKHNICVITNFPTDKEKPVPEDLITQIRDFVNEFFEINIPYCMLTRNIHKLYKYITNKTLIIDSKLPIPNELKCGQLLKFYSMDTFLLFLCSINSTVLENNIIHNYKYFNVSIGHKVATAIILFYQDGFIFNKDIKELINIVLNNYVITNDTQIKQLHNIKAPFKLYNQLIKHNIIPETWGVYKYKKYLDLNLTEDFLIYLNDLLKKEFYSNKTDTIYLKPFFEKYEKVFNKYKIKTPEILSYIINNFLTKDYSVYRIFYVTKKDSKKKTIKQNNIPLNLRNEAFKITMNYLIEQNRPVSINDEILPILEKYNLSKKKFIEFVNYNNNIIYRTGKDTVIYYKYFQKDKTIESYLLNTIPYYVYTYCFYYLSLIAKDIKNKKDFNTLSETDLIYLIEVYLNHFIPKQLPQDITYKINHHVLWNMKFIELAEKYIKNNNLKLRVTTKNLIHLYNTIVNPNVKEYQYRYYGPCDLIKNKLK</sequence>
<evidence type="ECO:0000313" key="1">
    <source>
        <dbReference type="EMBL" id="BAI81818.1"/>
    </source>
</evidence>
<dbReference type="HOGENOM" id="CLU_419038_0_0_0"/>
<evidence type="ECO:0000313" key="2">
    <source>
        <dbReference type="Proteomes" id="UP000001520"/>
    </source>
</evidence>
<dbReference type="EMBL" id="AP011530">
    <property type="protein sequence ID" value="BAI81818.1"/>
    <property type="molecule type" value="Genomic_DNA"/>
</dbReference>
<gene>
    <name evidence="1" type="ordered locus">DEFDS_P198</name>
</gene>
<dbReference type="RefSeq" id="WP_013009032.1">
    <property type="nucleotide sequence ID" value="NC_013940.1"/>
</dbReference>
<proteinExistence type="predicted"/>
<dbReference type="Proteomes" id="UP000001520">
    <property type="component" value="Plasmid megaplasmid pDF308"/>
</dbReference>
<protein>
    <submittedName>
        <fullName evidence="1">Uncharacterized protein</fullName>
    </submittedName>
</protein>
<dbReference type="AlphaFoldDB" id="D3PF26"/>
<keyword evidence="1" id="KW-0614">Plasmid</keyword>
<reference evidence="1 2" key="1">
    <citation type="journal article" date="2010" name="DNA Res.">
        <title>Bacterial lifestyle in a deep-sea hydrothermal vent chimney revealed by the genome sequence of the thermophilic bacterium Deferribacter desulfuricans SSM1.</title>
        <authorList>
            <person name="Takaki Y."/>
            <person name="Shimamura S."/>
            <person name="Nakagawa S."/>
            <person name="Fukuhara Y."/>
            <person name="Horikawa H."/>
            <person name="Ankai A."/>
            <person name="Harada T."/>
            <person name="Hosoyama A."/>
            <person name="Oguchi A."/>
            <person name="Fukui S."/>
            <person name="Fujita N."/>
            <person name="Takami H."/>
            <person name="Takai K."/>
        </authorList>
    </citation>
    <scope>NUCLEOTIDE SEQUENCE [LARGE SCALE GENOMIC DNA]</scope>
    <source>
        <strain evidence="2">DSM 14783 / JCM 11476 / NBRC 101012 / SSM1</strain>
        <plasmid evidence="2">Plasmid megaplasmid pDF308</plasmid>
    </source>
</reference>
<keyword evidence="2" id="KW-1185">Reference proteome</keyword>
<dbReference type="KEGG" id="ddf:DEFDS_P198"/>
<accession>D3PF26</accession>
<geneLocation type="plasmid" evidence="1 2">
    <name>megaplasmid pDF308</name>
</geneLocation>
<name>D3PF26_DEFDS</name>